<reference evidence="2 3" key="1">
    <citation type="submission" date="2021-06" db="EMBL/GenBank/DDBJ databases">
        <title>Caerostris extrusa draft genome.</title>
        <authorList>
            <person name="Kono N."/>
            <person name="Arakawa K."/>
        </authorList>
    </citation>
    <scope>NUCLEOTIDE SEQUENCE [LARGE SCALE GENOMIC DNA]</scope>
</reference>
<feature type="compositionally biased region" description="Pro residues" evidence="1">
    <location>
        <begin position="43"/>
        <end position="54"/>
    </location>
</feature>
<gene>
    <name evidence="2" type="primary">AVEN_172958_1</name>
    <name evidence="2" type="ORF">CEXT_410851</name>
</gene>
<accession>A0AAV4V907</accession>
<organism evidence="2 3">
    <name type="scientific">Caerostris extrusa</name>
    <name type="common">Bark spider</name>
    <name type="synonym">Caerostris bankana</name>
    <dbReference type="NCBI Taxonomy" id="172846"/>
    <lineage>
        <taxon>Eukaryota</taxon>
        <taxon>Metazoa</taxon>
        <taxon>Ecdysozoa</taxon>
        <taxon>Arthropoda</taxon>
        <taxon>Chelicerata</taxon>
        <taxon>Arachnida</taxon>
        <taxon>Araneae</taxon>
        <taxon>Araneomorphae</taxon>
        <taxon>Entelegynae</taxon>
        <taxon>Araneoidea</taxon>
        <taxon>Araneidae</taxon>
        <taxon>Caerostris</taxon>
    </lineage>
</organism>
<evidence type="ECO:0000256" key="1">
    <source>
        <dbReference type="SAM" id="MobiDB-lite"/>
    </source>
</evidence>
<dbReference type="Proteomes" id="UP001054945">
    <property type="component" value="Unassembled WGS sequence"/>
</dbReference>
<dbReference type="AlphaFoldDB" id="A0AAV4V907"/>
<keyword evidence="3" id="KW-1185">Reference proteome</keyword>
<proteinExistence type="predicted"/>
<evidence type="ECO:0000313" key="2">
    <source>
        <dbReference type="EMBL" id="GIY66533.1"/>
    </source>
</evidence>
<protein>
    <submittedName>
        <fullName evidence="2">Uncharacterized protein</fullName>
    </submittedName>
</protein>
<evidence type="ECO:0000313" key="3">
    <source>
        <dbReference type="Proteomes" id="UP001054945"/>
    </source>
</evidence>
<feature type="region of interest" description="Disordered" evidence="1">
    <location>
        <begin position="28"/>
        <end position="84"/>
    </location>
</feature>
<sequence>MLRYARTGLSVGPNTAYSWRRPFPMTTNRLSPFQIGPADPQSVVPPTPNPPPLAEGPVTSPDTSLRVSDQWEWRKPRATSSSSSNRNFLVLVPSFPNSFPFRSFYLLLCLAR</sequence>
<dbReference type="EMBL" id="BPLR01014129">
    <property type="protein sequence ID" value="GIY66533.1"/>
    <property type="molecule type" value="Genomic_DNA"/>
</dbReference>
<name>A0AAV4V907_CAEEX</name>
<comment type="caution">
    <text evidence="2">The sequence shown here is derived from an EMBL/GenBank/DDBJ whole genome shotgun (WGS) entry which is preliminary data.</text>
</comment>